<dbReference type="InterPro" id="IPR013078">
    <property type="entry name" value="His_Pase_superF_clade-1"/>
</dbReference>
<protein>
    <recommendedName>
        <fullName evidence="3">Phosphoglycerate mutase</fullName>
    </recommendedName>
</protein>
<dbReference type="Proteomes" id="UP000016934">
    <property type="component" value="Unassembled WGS sequence"/>
</dbReference>
<dbReference type="KEGG" id="bsc:COCSADRAFT_98572"/>
<proteinExistence type="predicted"/>
<dbReference type="Gene3D" id="3.40.50.1240">
    <property type="entry name" value="Phosphoglycerate mutase-like"/>
    <property type="match status" value="1"/>
</dbReference>
<dbReference type="CDD" id="cd07067">
    <property type="entry name" value="HP_PGM_like"/>
    <property type="match status" value="1"/>
</dbReference>
<reference evidence="2" key="2">
    <citation type="journal article" date="2013" name="PLoS Genet.">
        <title>Comparative genome structure, secondary metabolite, and effector coding capacity across Cochliobolus pathogens.</title>
        <authorList>
            <person name="Condon B.J."/>
            <person name="Leng Y."/>
            <person name="Wu D."/>
            <person name="Bushley K.E."/>
            <person name="Ohm R.A."/>
            <person name="Otillar R."/>
            <person name="Martin J."/>
            <person name="Schackwitz W."/>
            <person name="Grimwood J."/>
            <person name="MohdZainudin N."/>
            <person name="Xue C."/>
            <person name="Wang R."/>
            <person name="Manning V.A."/>
            <person name="Dhillon B."/>
            <person name="Tu Z.J."/>
            <person name="Steffenson B.J."/>
            <person name="Salamov A."/>
            <person name="Sun H."/>
            <person name="Lowry S."/>
            <person name="LaButti K."/>
            <person name="Han J."/>
            <person name="Copeland A."/>
            <person name="Lindquist E."/>
            <person name="Barry K."/>
            <person name="Schmutz J."/>
            <person name="Baker S.E."/>
            <person name="Ciuffetti L.M."/>
            <person name="Grigoriev I.V."/>
            <person name="Zhong S."/>
            <person name="Turgeon B.G."/>
        </authorList>
    </citation>
    <scope>NUCLEOTIDE SEQUENCE [LARGE SCALE GENOMIC DNA]</scope>
    <source>
        <strain evidence="2">ND90Pr / ATCC 201652</strain>
    </source>
</reference>
<dbReference type="Pfam" id="PF00300">
    <property type="entry name" value="His_Phos_1"/>
    <property type="match status" value="1"/>
</dbReference>
<name>M2SUK1_COCSN</name>
<dbReference type="AlphaFoldDB" id="M2SUK1"/>
<reference evidence="1 2" key="1">
    <citation type="journal article" date="2012" name="PLoS Pathog.">
        <title>Diverse lifestyles and strategies of plant pathogenesis encoded in the genomes of eighteen Dothideomycetes fungi.</title>
        <authorList>
            <person name="Ohm R.A."/>
            <person name="Feau N."/>
            <person name="Henrissat B."/>
            <person name="Schoch C.L."/>
            <person name="Horwitz B.A."/>
            <person name="Barry K.W."/>
            <person name="Condon B.J."/>
            <person name="Copeland A.C."/>
            <person name="Dhillon B."/>
            <person name="Glaser F."/>
            <person name="Hesse C.N."/>
            <person name="Kosti I."/>
            <person name="LaButti K."/>
            <person name="Lindquist E.A."/>
            <person name="Lucas S."/>
            <person name="Salamov A.A."/>
            <person name="Bradshaw R.E."/>
            <person name="Ciuffetti L."/>
            <person name="Hamelin R.C."/>
            <person name="Kema G.H.J."/>
            <person name="Lawrence C."/>
            <person name="Scott J.A."/>
            <person name="Spatafora J.W."/>
            <person name="Turgeon B.G."/>
            <person name="de Wit P.J.G.M."/>
            <person name="Zhong S."/>
            <person name="Goodwin S.B."/>
            <person name="Grigoriev I.V."/>
        </authorList>
    </citation>
    <scope>NUCLEOTIDE SEQUENCE [LARGE SCALE GENOMIC DNA]</scope>
    <source>
        <strain evidence="2">ND90Pr / ATCC 201652</strain>
    </source>
</reference>
<dbReference type="SUPFAM" id="SSF53254">
    <property type="entry name" value="Phosphoglycerate mutase-like"/>
    <property type="match status" value="1"/>
</dbReference>
<gene>
    <name evidence="1" type="ORF">COCSADRAFT_98572</name>
</gene>
<sequence length="70" mass="7977">SDQDALTPQVFLVRHGETEWAKSGRFIGIIDIKLTKTGIAYVLLIVNTFIEVRKFIDLSYLLYIFSSPKS</sequence>
<evidence type="ECO:0000313" key="1">
    <source>
        <dbReference type="EMBL" id="EMD60741.1"/>
    </source>
</evidence>
<dbReference type="STRING" id="665912.M2SUK1"/>
<dbReference type="RefSeq" id="XP_007704019.1">
    <property type="nucleotide sequence ID" value="XM_007705829.1"/>
</dbReference>
<feature type="non-terminal residue" evidence="1">
    <location>
        <position position="70"/>
    </location>
</feature>
<dbReference type="HOGENOM" id="CLU_2764686_0_0_1"/>
<evidence type="ECO:0000313" key="2">
    <source>
        <dbReference type="Proteomes" id="UP000016934"/>
    </source>
</evidence>
<dbReference type="eggNOG" id="KOG0235">
    <property type="taxonomic scope" value="Eukaryota"/>
</dbReference>
<dbReference type="OrthoDB" id="4818801at2759"/>
<accession>M2SUK1</accession>
<organism evidence="1 2">
    <name type="scientific">Cochliobolus sativus (strain ND90Pr / ATCC 201652)</name>
    <name type="common">Common root rot and spot blotch fungus</name>
    <name type="synonym">Bipolaris sorokiniana</name>
    <dbReference type="NCBI Taxonomy" id="665912"/>
    <lineage>
        <taxon>Eukaryota</taxon>
        <taxon>Fungi</taxon>
        <taxon>Dikarya</taxon>
        <taxon>Ascomycota</taxon>
        <taxon>Pezizomycotina</taxon>
        <taxon>Dothideomycetes</taxon>
        <taxon>Pleosporomycetidae</taxon>
        <taxon>Pleosporales</taxon>
        <taxon>Pleosporineae</taxon>
        <taxon>Pleosporaceae</taxon>
        <taxon>Bipolaris</taxon>
    </lineage>
</organism>
<evidence type="ECO:0008006" key="3">
    <source>
        <dbReference type="Google" id="ProtNLM"/>
    </source>
</evidence>
<dbReference type="EMBL" id="KB445650">
    <property type="protein sequence ID" value="EMD60741.1"/>
    <property type="molecule type" value="Genomic_DNA"/>
</dbReference>
<dbReference type="InterPro" id="IPR029033">
    <property type="entry name" value="His_PPase_superfam"/>
</dbReference>
<keyword evidence="2" id="KW-1185">Reference proteome</keyword>
<dbReference type="GeneID" id="19141803"/>